<evidence type="ECO:0000256" key="6">
    <source>
        <dbReference type="SAM" id="Phobius"/>
    </source>
</evidence>
<accession>A0A5P0YXD3</accession>
<reference evidence="7" key="3">
    <citation type="journal article" name="Syst. Appl. Microbiol.">
        <title>Streptomyces alkaliterrae sp. nov., isolated from an alkaline soil, and emended descriptions of Streptomyces alkaliphilus, Streptomyces calidiresistens and Streptomyces durbertensis.</title>
        <authorList>
            <person name="Swiecimska M."/>
            <person name="Golinska P."/>
            <person name="Nouioui I."/>
            <person name="Wypij M."/>
            <person name="Rai M."/>
            <person name="Sangal V."/>
            <person name="Goodfellow M."/>
        </authorList>
    </citation>
    <scope>NUCLEOTIDE SEQUENCE</scope>
    <source>
        <strain evidence="7">OF8</strain>
    </source>
</reference>
<feature type="transmembrane region" description="Helical" evidence="6">
    <location>
        <begin position="113"/>
        <end position="133"/>
    </location>
</feature>
<feature type="transmembrane region" description="Helical" evidence="6">
    <location>
        <begin position="71"/>
        <end position="92"/>
    </location>
</feature>
<dbReference type="AlphaFoldDB" id="A0A5P0YXD3"/>
<feature type="transmembrane region" description="Helical" evidence="6">
    <location>
        <begin position="187"/>
        <end position="205"/>
    </location>
</feature>
<evidence type="ECO:0000256" key="4">
    <source>
        <dbReference type="ARBA" id="ARBA00022989"/>
    </source>
</evidence>
<evidence type="ECO:0000256" key="2">
    <source>
        <dbReference type="ARBA" id="ARBA00022475"/>
    </source>
</evidence>
<gene>
    <name evidence="8" type="ORF">FNX44_020690</name>
    <name evidence="7" type="ORF">H3147_23240</name>
</gene>
<reference evidence="10" key="2">
    <citation type="submission" date="2020-05" db="EMBL/GenBank/DDBJ databases">
        <title>Classification of alakaliphilic streptomycetes isolated from an alkaline soil next to Lonar Crater, India and a proposal for the recognition of Streptomyces alkaliterrae sp. nov.</title>
        <authorList>
            <person name="Golinska P."/>
        </authorList>
    </citation>
    <scope>NUCLEOTIDE SEQUENCE [LARGE SCALE GENOMIC DNA]</scope>
    <source>
        <strain evidence="10">OF8</strain>
    </source>
</reference>
<organism evidence="8 9">
    <name type="scientific">Streptomyces alkaliterrae</name>
    <dbReference type="NCBI Taxonomy" id="2213162"/>
    <lineage>
        <taxon>Bacteria</taxon>
        <taxon>Bacillati</taxon>
        <taxon>Actinomycetota</taxon>
        <taxon>Actinomycetes</taxon>
        <taxon>Kitasatosporales</taxon>
        <taxon>Streptomycetaceae</taxon>
        <taxon>Streptomyces</taxon>
    </lineage>
</organism>
<comment type="subcellular location">
    <subcellularLocation>
        <location evidence="1">Cell membrane</location>
        <topology evidence="1">Multi-pass membrane protein</topology>
    </subcellularLocation>
</comment>
<dbReference type="PANTHER" id="PTHR30086:SF20">
    <property type="entry name" value="ARGININE EXPORTER PROTEIN ARGO-RELATED"/>
    <property type="match status" value="1"/>
</dbReference>
<evidence type="ECO:0000256" key="3">
    <source>
        <dbReference type="ARBA" id="ARBA00022692"/>
    </source>
</evidence>
<feature type="transmembrane region" description="Helical" evidence="6">
    <location>
        <begin position="6"/>
        <end position="28"/>
    </location>
</feature>
<dbReference type="GO" id="GO:0015171">
    <property type="term" value="F:amino acid transmembrane transporter activity"/>
    <property type="evidence" value="ECO:0007669"/>
    <property type="project" value="TreeGrafter"/>
</dbReference>
<keyword evidence="5 6" id="KW-0472">Membrane</keyword>
<evidence type="ECO:0000313" key="8">
    <source>
        <dbReference type="EMBL" id="MQS04247.1"/>
    </source>
</evidence>
<reference evidence="8 9" key="1">
    <citation type="submission" date="2019-10" db="EMBL/GenBank/DDBJ databases">
        <title>Streptomyces sp. nov., a novel actinobacterium isolated from alkaline environment.</title>
        <authorList>
            <person name="Golinska P."/>
        </authorList>
    </citation>
    <scope>NUCLEOTIDE SEQUENCE [LARGE SCALE GENOMIC DNA]</scope>
    <source>
        <strain evidence="8 9">OF1</strain>
    </source>
</reference>
<dbReference type="EMBL" id="VJYK02000259">
    <property type="protein sequence ID" value="MQS04247.1"/>
    <property type="molecule type" value="Genomic_DNA"/>
</dbReference>
<keyword evidence="4 6" id="KW-1133">Transmembrane helix</keyword>
<dbReference type="Pfam" id="PF01810">
    <property type="entry name" value="LysE"/>
    <property type="match status" value="1"/>
</dbReference>
<dbReference type="EMBL" id="JABJXA010000200">
    <property type="protein sequence ID" value="MBB1261704.1"/>
    <property type="molecule type" value="Genomic_DNA"/>
</dbReference>
<dbReference type="GO" id="GO:0005886">
    <property type="term" value="C:plasma membrane"/>
    <property type="evidence" value="ECO:0007669"/>
    <property type="project" value="UniProtKB-SubCell"/>
</dbReference>
<feature type="transmembrane region" description="Helical" evidence="6">
    <location>
        <begin position="145"/>
        <end position="166"/>
    </location>
</feature>
<keyword evidence="9" id="KW-1185">Reference proteome</keyword>
<evidence type="ECO:0000313" key="10">
    <source>
        <dbReference type="Proteomes" id="UP000517765"/>
    </source>
</evidence>
<name>A0A5P0YXD3_9ACTN</name>
<keyword evidence="3 6" id="KW-0812">Transmembrane</keyword>
<protein>
    <submittedName>
        <fullName evidence="8">LysE family translocator</fullName>
    </submittedName>
</protein>
<dbReference type="InterPro" id="IPR001123">
    <property type="entry name" value="LeuE-type"/>
</dbReference>
<sequence>MSPYALGGFVLALLPLLVTPGASMALLVRHVVDGGRRRALGVALGTATGIGAHALLAAAGLSALVMRSAEAYTAVRLVGAAYLIGLGMWTWHSVRRAPPTKGGKKSSEPRGRSVYGQALLANVLNLKAAAIYLTLVPQFVDPGGWVAGEILTLATVHALLTTAWLVGWSLVVDRSAHALRRERTRRMVARVSGAALVAVGLRTAAA</sequence>
<evidence type="ECO:0000256" key="5">
    <source>
        <dbReference type="ARBA" id="ARBA00023136"/>
    </source>
</evidence>
<feature type="transmembrane region" description="Helical" evidence="6">
    <location>
        <begin position="40"/>
        <end position="65"/>
    </location>
</feature>
<comment type="caution">
    <text evidence="8">The sequence shown here is derived from an EMBL/GenBank/DDBJ whole genome shotgun (WGS) entry which is preliminary data.</text>
</comment>
<evidence type="ECO:0000313" key="9">
    <source>
        <dbReference type="Proteomes" id="UP000320857"/>
    </source>
</evidence>
<dbReference type="Proteomes" id="UP000320857">
    <property type="component" value="Unassembled WGS sequence"/>
</dbReference>
<keyword evidence="2" id="KW-1003">Cell membrane</keyword>
<evidence type="ECO:0000256" key="1">
    <source>
        <dbReference type="ARBA" id="ARBA00004651"/>
    </source>
</evidence>
<evidence type="ECO:0000313" key="7">
    <source>
        <dbReference type="EMBL" id="MBB1261704.1"/>
    </source>
</evidence>
<dbReference type="Proteomes" id="UP000517765">
    <property type="component" value="Unassembled WGS sequence"/>
</dbReference>
<dbReference type="RefSeq" id="WP_143650036.1">
    <property type="nucleotide sequence ID" value="NZ_JABJXA010000200.1"/>
</dbReference>
<dbReference type="PANTHER" id="PTHR30086">
    <property type="entry name" value="ARGININE EXPORTER PROTEIN ARGO"/>
    <property type="match status" value="1"/>
</dbReference>
<proteinExistence type="predicted"/>